<evidence type="ECO:0000313" key="1">
    <source>
        <dbReference type="EMBL" id="KKN51582.1"/>
    </source>
</evidence>
<protein>
    <submittedName>
        <fullName evidence="1">Uncharacterized protein</fullName>
    </submittedName>
</protein>
<name>A0A0F9RP18_9ZZZZ</name>
<dbReference type="EMBL" id="LAZR01001057">
    <property type="protein sequence ID" value="KKN51582.1"/>
    <property type="molecule type" value="Genomic_DNA"/>
</dbReference>
<dbReference type="AlphaFoldDB" id="A0A0F9RP18"/>
<gene>
    <name evidence="1" type="ORF">LCGC14_0621240</name>
</gene>
<comment type="caution">
    <text evidence="1">The sequence shown here is derived from an EMBL/GenBank/DDBJ whole genome shotgun (WGS) entry which is preliminary data.</text>
</comment>
<organism evidence="1">
    <name type="scientific">marine sediment metagenome</name>
    <dbReference type="NCBI Taxonomy" id="412755"/>
    <lineage>
        <taxon>unclassified sequences</taxon>
        <taxon>metagenomes</taxon>
        <taxon>ecological metagenomes</taxon>
    </lineage>
</organism>
<proteinExistence type="predicted"/>
<accession>A0A0F9RP18</accession>
<reference evidence="1" key="1">
    <citation type="journal article" date="2015" name="Nature">
        <title>Complex archaea that bridge the gap between prokaryotes and eukaryotes.</title>
        <authorList>
            <person name="Spang A."/>
            <person name="Saw J.H."/>
            <person name="Jorgensen S.L."/>
            <person name="Zaremba-Niedzwiedzka K."/>
            <person name="Martijn J."/>
            <person name="Lind A.E."/>
            <person name="van Eijk R."/>
            <person name="Schleper C."/>
            <person name="Guy L."/>
            <person name="Ettema T.J."/>
        </authorList>
    </citation>
    <scope>NUCLEOTIDE SEQUENCE</scope>
</reference>
<sequence length="134" mass="14440">MLDVPHRQPTDNPIVGKATRIVIIVDGKQVKEWGGSFRCLYCDLEVSDQPDISVCPKCDAGSVKCAVCAQDLSGLDAGYHYGRNHPGYDASAKNPIPVTCSHCQTDSFVEPGLPADATLFCVQCGKPISRSEEE</sequence>